<keyword evidence="7" id="KW-0539">Nucleus</keyword>
<keyword evidence="13" id="KW-1185">Reference proteome</keyword>
<dbReference type="Pfam" id="PF15337">
    <property type="entry name" value="Vasculin"/>
    <property type="match status" value="1"/>
</dbReference>
<reference evidence="12" key="1">
    <citation type="submission" date="2019-10" db="EMBL/GenBank/DDBJ databases">
        <title>The sequence and de novo assembly of the wild yak genome.</title>
        <authorList>
            <person name="Liu Y."/>
        </authorList>
    </citation>
    <scope>NUCLEOTIDE SEQUENCE [LARGE SCALE GENOMIC DNA]</scope>
    <source>
        <strain evidence="12">WY2019</strain>
    </source>
</reference>
<feature type="region of interest" description="Disordered" evidence="11">
    <location>
        <begin position="59"/>
        <end position="78"/>
    </location>
</feature>
<accession>A0A6B0QTN7</accession>
<feature type="region of interest" description="Disordered" evidence="11">
    <location>
        <begin position="342"/>
        <end position="371"/>
    </location>
</feature>
<dbReference type="Proteomes" id="UP000322234">
    <property type="component" value="Unassembled WGS sequence"/>
</dbReference>
<keyword evidence="4" id="KW-0238">DNA-binding</keyword>
<evidence type="ECO:0000256" key="10">
    <source>
        <dbReference type="ARBA" id="ARBA00041530"/>
    </source>
</evidence>
<feature type="compositionally biased region" description="Low complexity" evidence="11">
    <location>
        <begin position="157"/>
        <end position="171"/>
    </location>
</feature>
<feature type="compositionally biased region" description="Polar residues" evidence="11">
    <location>
        <begin position="1"/>
        <end position="14"/>
    </location>
</feature>
<evidence type="ECO:0000256" key="4">
    <source>
        <dbReference type="ARBA" id="ARBA00023125"/>
    </source>
</evidence>
<keyword evidence="5" id="KW-0010">Activator</keyword>
<keyword evidence="6" id="KW-0804">Transcription</keyword>
<name>A0A6B0QTN7_9CETA</name>
<dbReference type="PANTHER" id="PTHR14339">
    <property type="entry name" value="VASCULIN"/>
    <property type="match status" value="1"/>
</dbReference>
<dbReference type="GO" id="GO:0003723">
    <property type="term" value="F:RNA binding"/>
    <property type="evidence" value="ECO:0007669"/>
    <property type="project" value="InterPro"/>
</dbReference>
<feature type="compositionally biased region" description="Basic and acidic residues" evidence="11">
    <location>
        <begin position="389"/>
        <end position="413"/>
    </location>
</feature>
<evidence type="ECO:0000256" key="9">
    <source>
        <dbReference type="ARBA" id="ARBA00039412"/>
    </source>
</evidence>
<dbReference type="GO" id="GO:0003677">
    <property type="term" value="F:DNA binding"/>
    <property type="evidence" value="ECO:0007669"/>
    <property type="project" value="UniProtKB-KW"/>
</dbReference>
<evidence type="ECO:0000256" key="5">
    <source>
        <dbReference type="ARBA" id="ARBA00023159"/>
    </source>
</evidence>
<feature type="compositionally biased region" description="Polar residues" evidence="11">
    <location>
        <begin position="342"/>
        <end position="370"/>
    </location>
</feature>
<evidence type="ECO:0000256" key="2">
    <source>
        <dbReference type="ARBA" id="ARBA00010099"/>
    </source>
</evidence>
<evidence type="ECO:0000313" key="13">
    <source>
        <dbReference type="Proteomes" id="UP000322234"/>
    </source>
</evidence>
<evidence type="ECO:0000313" key="12">
    <source>
        <dbReference type="EMBL" id="MXQ81139.1"/>
    </source>
</evidence>
<feature type="region of interest" description="Disordered" evidence="11">
    <location>
        <begin position="389"/>
        <end position="426"/>
    </location>
</feature>
<evidence type="ECO:0000256" key="3">
    <source>
        <dbReference type="ARBA" id="ARBA00023015"/>
    </source>
</evidence>
<dbReference type="AlphaFoldDB" id="A0A6B0QTN7"/>
<organism evidence="12 13">
    <name type="scientific">Bos mutus</name>
    <name type="common">wild yak</name>
    <dbReference type="NCBI Taxonomy" id="72004"/>
    <lineage>
        <taxon>Eukaryota</taxon>
        <taxon>Metazoa</taxon>
        <taxon>Chordata</taxon>
        <taxon>Craniata</taxon>
        <taxon>Vertebrata</taxon>
        <taxon>Euteleostomi</taxon>
        <taxon>Mammalia</taxon>
        <taxon>Eutheria</taxon>
        <taxon>Laurasiatheria</taxon>
        <taxon>Artiodactyla</taxon>
        <taxon>Ruminantia</taxon>
        <taxon>Pecora</taxon>
        <taxon>Bovidae</taxon>
        <taxon>Bovinae</taxon>
        <taxon>Bos</taxon>
    </lineage>
</organism>
<evidence type="ECO:0000256" key="7">
    <source>
        <dbReference type="ARBA" id="ARBA00023242"/>
    </source>
</evidence>
<comment type="similarity">
    <text evidence="2">Belongs to the vasculin family.</text>
</comment>
<keyword evidence="3" id="KW-0805">Transcription regulation</keyword>
<evidence type="ECO:0000256" key="11">
    <source>
        <dbReference type="SAM" id="MobiDB-lite"/>
    </source>
</evidence>
<comment type="caution">
    <text evidence="12">The sequence shown here is derived from an EMBL/GenBank/DDBJ whole genome shotgun (WGS) entry which is preliminary data.</text>
</comment>
<evidence type="ECO:0000256" key="1">
    <source>
        <dbReference type="ARBA" id="ARBA00004123"/>
    </source>
</evidence>
<evidence type="ECO:0000256" key="8">
    <source>
        <dbReference type="ARBA" id="ARBA00037303"/>
    </source>
</evidence>
<feature type="region of interest" description="Disordered" evidence="11">
    <location>
        <begin position="299"/>
        <end position="323"/>
    </location>
</feature>
<gene>
    <name evidence="12" type="ORF">E5288_WYG012633</name>
</gene>
<dbReference type="GO" id="GO:0006351">
    <property type="term" value="P:DNA-templated transcription"/>
    <property type="evidence" value="ECO:0007669"/>
    <property type="project" value="InterPro"/>
</dbReference>
<feature type="region of interest" description="Disordered" evidence="11">
    <location>
        <begin position="534"/>
        <end position="557"/>
    </location>
</feature>
<proteinExistence type="inferred from homology"/>
<feature type="compositionally biased region" description="Basic and acidic residues" evidence="11">
    <location>
        <begin position="183"/>
        <end position="197"/>
    </location>
</feature>
<comment type="function">
    <text evidence="8">Functions as a GC-rich promoter-specific transactivating transcription factor.</text>
</comment>
<comment type="subcellular location">
    <subcellularLocation>
        <location evidence="1">Nucleus</location>
    </subcellularLocation>
</comment>
<protein>
    <recommendedName>
        <fullName evidence="9">Vasculin</fullName>
    </recommendedName>
    <alternativeName>
        <fullName evidence="10">GC-rich promoter-binding protein 1</fullName>
    </alternativeName>
</protein>
<dbReference type="InterPro" id="IPR028128">
    <property type="entry name" value="Vasculin_fam"/>
</dbReference>
<dbReference type="GO" id="GO:0045893">
    <property type="term" value="P:positive regulation of DNA-templated transcription"/>
    <property type="evidence" value="ECO:0007669"/>
    <property type="project" value="InterPro"/>
</dbReference>
<sequence>MLRNRSSSRSCPNTPFSFFPASPPSTISRDLAQNIADRVGAILGLRLVVGEGKAAKGDYSKYRKPPPGIERSGTPRPGAPLVWQKSSLNFEKHSENFSWTENRYDVNRRRHNSSDGFDSGIGRPNGGNFGRKEKNGWRTHGRNGTENINHRGGYHGGSSRSRSSIFHSGKSQGLHENNIPDSETGRKDDKRERKQFEAEDFPSLNPEYEREPNQNKSLAAGVWGLHAQTHTYPTKKISQAPLLEYPPNPKSRTQRMLVIKKGNTKDLQLSGFPVVGNLQSQPVKNGTGPSVYKGLVPKPAAPPTKPTQWKSQTKENKVGTSFPHESTYGVGNFNAFKSTAKNFSPSTTSVKECNRSNSSSPVDKLNQQPRLTKLTRMRTDKKSEFLKALKRDRVEEEHEDESHVGSEKDDDSFNLHNSNSTHQERDINRNFDENEIPQENGNASVISQQIIRSSAFPQTDVLSSSLEAEHRLLKEMGWQEDSENDETCAPLTEDEMREFQVISEQLQKNGLRKNGILKNGLICDFKFGPWKNSTFKPTIENDDTETSSSDTSDDDDV</sequence>
<dbReference type="PANTHER" id="PTHR14339:SF11">
    <property type="entry name" value="VASCULIN"/>
    <property type="match status" value="1"/>
</dbReference>
<dbReference type="GO" id="GO:0005634">
    <property type="term" value="C:nucleus"/>
    <property type="evidence" value="ECO:0007669"/>
    <property type="project" value="UniProtKB-SubCell"/>
</dbReference>
<feature type="compositionally biased region" description="Acidic residues" evidence="11">
    <location>
        <begin position="540"/>
        <end position="557"/>
    </location>
</feature>
<dbReference type="EMBL" id="VBQZ03000006">
    <property type="protein sequence ID" value="MXQ81139.1"/>
    <property type="molecule type" value="Genomic_DNA"/>
</dbReference>
<feature type="region of interest" description="Disordered" evidence="11">
    <location>
        <begin position="110"/>
        <end position="213"/>
    </location>
</feature>
<evidence type="ECO:0000256" key="6">
    <source>
        <dbReference type="ARBA" id="ARBA00023163"/>
    </source>
</evidence>
<feature type="region of interest" description="Disordered" evidence="11">
    <location>
        <begin position="1"/>
        <end position="23"/>
    </location>
</feature>